<accession>J8HL75</accession>
<keyword evidence="1" id="KW-0472">Membrane</keyword>
<feature type="transmembrane region" description="Helical" evidence="1">
    <location>
        <begin position="32"/>
        <end position="56"/>
    </location>
</feature>
<organism evidence="2 3">
    <name type="scientific">Bacillus cereus VD048</name>
    <dbReference type="NCBI Taxonomy" id="1053226"/>
    <lineage>
        <taxon>Bacteria</taxon>
        <taxon>Bacillati</taxon>
        <taxon>Bacillota</taxon>
        <taxon>Bacilli</taxon>
        <taxon>Bacillales</taxon>
        <taxon>Bacillaceae</taxon>
        <taxon>Bacillus</taxon>
        <taxon>Bacillus cereus group</taxon>
    </lineage>
</organism>
<comment type="caution">
    <text evidence="2">The sequence shown here is derived from an EMBL/GenBank/DDBJ whole genome shotgun (WGS) entry which is preliminary data.</text>
</comment>
<dbReference type="RefSeq" id="WP_002166911.1">
    <property type="nucleotide sequence ID" value="NZ_JH792313.1"/>
</dbReference>
<dbReference type="EMBL" id="AHEU01000045">
    <property type="protein sequence ID" value="EJR26660.1"/>
    <property type="molecule type" value="Genomic_DNA"/>
</dbReference>
<evidence type="ECO:0000313" key="3">
    <source>
        <dbReference type="Proteomes" id="UP000006960"/>
    </source>
</evidence>
<dbReference type="AlphaFoldDB" id="J8HL75"/>
<reference evidence="2 3" key="1">
    <citation type="submission" date="2012-04" db="EMBL/GenBank/DDBJ databases">
        <title>The Genome Sequence of Bacillus cereus VD048.</title>
        <authorList>
            <consortium name="The Broad Institute Genome Sequencing Platform"/>
            <consortium name="The Broad Institute Genome Sequencing Center for Infectious Disease"/>
            <person name="Feldgarden M."/>
            <person name="Van der Auwera G.A."/>
            <person name="Mahillon J."/>
            <person name="Duprez V."/>
            <person name="Timmery S."/>
            <person name="Mattelet C."/>
            <person name="Dierick K."/>
            <person name="Sun M."/>
            <person name="Yu Z."/>
            <person name="Zhu L."/>
            <person name="Hu X."/>
            <person name="Shank E.B."/>
            <person name="Swiecicka I."/>
            <person name="Hansen B.M."/>
            <person name="Andrup L."/>
            <person name="Young S.K."/>
            <person name="Zeng Q."/>
            <person name="Gargeya S."/>
            <person name="Fitzgerald M."/>
            <person name="Haas B."/>
            <person name="Abouelleil A."/>
            <person name="Alvarado L."/>
            <person name="Arachchi H.M."/>
            <person name="Berlin A."/>
            <person name="Chapman S.B."/>
            <person name="Goldberg J."/>
            <person name="Griggs A."/>
            <person name="Gujja S."/>
            <person name="Hansen M."/>
            <person name="Howarth C."/>
            <person name="Imamovic A."/>
            <person name="Larimer J."/>
            <person name="McCowen C."/>
            <person name="Montmayeur A."/>
            <person name="Murphy C."/>
            <person name="Neiman D."/>
            <person name="Pearson M."/>
            <person name="Priest M."/>
            <person name="Roberts A."/>
            <person name="Saif S."/>
            <person name="Shea T."/>
            <person name="Sisk P."/>
            <person name="Sykes S."/>
            <person name="Wortman J."/>
            <person name="Nusbaum C."/>
            <person name="Birren B."/>
        </authorList>
    </citation>
    <scope>NUCLEOTIDE SEQUENCE [LARGE SCALE GENOMIC DNA]</scope>
    <source>
        <strain evidence="2 3">VD048</strain>
    </source>
</reference>
<dbReference type="HOGENOM" id="CLU_2858575_0_0_9"/>
<keyword evidence="1" id="KW-1133">Transmembrane helix</keyword>
<evidence type="ECO:0000256" key="1">
    <source>
        <dbReference type="SAM" id="Phobius"/>
    </source>
</evidence>
<dbReference type="Proteomes" id="UP000006960">
    <property type="component" value="Unassembled WGS sequence"/>
</dbReference>
<feature type="transmembrane region" description="Helical" evidence="1">
    <location>
        <begin position="9"/>
        <end position="26"/>
    </location>
</feature>
<sequence>MKENKRNRILSFVISIVFIFSSMMPFSSNEYIYVISKIGAAAGVINIVMMSAFLYVQSKKNEIFIELNCKRASFPYSH</sequence>
<name>J8HL75_BACCE</name>
<proteinExistence type="predicted"/>
<gene>
    <name evidence="2" type="ORF">IIG_05217</name>
</gene>
<protein>
    <submittedName>
        <fullName evidence="2">Uncharacterized protein</fullName>
    </submittedName>
</protein>
<keyword evidence="1" id="KW-0812">Transmembrane</keyword>
<evidence type="ECO:0000313" key="2">
    <source>
        <dbReference type="EMBL" id="EJR26660.1"/>
    </source>
</evidence>